<reference evidence="2" key="1">
    <citation type="submission" date="2020-04" db="EMBL/GenBank/DDBJ databases">
        <authorList>
            <person name="Chiriac C."/>
            <person name="Salcher M."/>
            <person name="Ghai R."/>
            <person name="Kavagutti S V."/>
        </authorList>
    </citation>
    <scope>NUCLEOTIDE SEQUENCE</scope>
</reference>
<proteinExistence type="predicted"/>
<feature type="region of interest" description="Disordered" evidence="1">
    <location>
        <begin position="376"/>
        <end position="396"/>
    </location>
</feature>
<accession>A0A6J5KZ69</accession>
<organism evidence="2">
    <name type="scientific">uncultured Caudovirales phage</name>
    <dbReference type="NCBI Taxonomy" id="2100421"/>
    <lineage>
        <taxon>Viruses</taxon>
        <taxon>Duplodnaviria</taxon>
        <taxon>Heunggongvirae</taxon>
        <taxon>Uroviricota</taxon>
        <taxon>Caudoviricetes</taxon>
        <taxon>Peduoviridae</taxon>
        <taxon>Maltschvirus</taxon>
        <taxon>Maltschvirus maltsch</taxon>
    </lineage>
</organism>
<evidence type="ECO:0000256" key="1">
    <source>
        <dbReference type="SAM" id="MobiDB-lite"/>
    </source>
</evidence>
<feature type="compositionally biased region" description="Low complexity" evidence="1">
    <location>
        <begin position="419"/>
        <end position="437"/>
    </location>
</feature>
<evidence type="ECO:0000313" key="2">
    <source>
        <dbReference type="EMBL" id="CAB4127361.1"/>
    </source>
</evidence>
<protein>
    <submittedName>
        <fullName evidence="2">Uncharacterized protein</fullName>
    </submittedName>
</protein>
<feature type="region of interest" description="Disordered" evidence="1">
    <location>
        <begin position="416"/>
        <end position="448"/>
    </location>
</feature>
<sequence length="448" mass="41563">MAFVARARTKDTSTTTSTGNFTLSGTAPSGFLAFATVMSTNDLCPYMIVNRSANEWEEGIGKLTASTTLQRLAVTRSSNSDALVNFSAGTKDVFHTATAGAVESTNFALFGDGSDGDITFSGNTSFTVDKSFKNVVINSGVAVNCSRFRMLVSETLDLTNASANAFFCAATGAGGNASGATAGAAGSAIGSGTLGGSTAGGIGGAGAPAGTGATGAAPAAVTADYGGATLAGGVGGNSGATTGGTGGAAPAAAGAFQPFGLMTYHFLKGVSLITGGVGGPGGGAGAGDGTNAGGGGGGGGAGGAWLGIWARVVLTSGSTAAGAISSIGPNGGNGANGVGGTAAGGGGGSGGSGGVIWFVFEAKAGATVTDLLKADGGSGGNGGNGVSTGKGGASGASGSGGEIIAFNVGTTAVTRVHGSTSGPAVASVTTSTSTGATGPSGGQARFTL</sequence>
<dbReference type="EMBL" id="LR796209">
    <property type="protein sequence ID" value="CAB4127361.1"/>
    <property type="molecule type" value="Genomic_DNA"/>
</dbReference>
<gene>
    <name evidence="2" type="ORF">UFOVP75_158</name>
</gene>
<name>A0A6J5KZ69_9CAUD</name>